<feature type="domain" description="DUF4042" evidence="2">
    <location>
        <begin position="275"/>
        <end position="444"/>
    </location>
</feature>
<keyword evidence="5" id="KW-1185">Reference proteome</keyword>
<dbReference type="GeneID" id="17306464"/>
<dbReference type="Pfam" id="PF13251">
    <property type="entry name" value="DUF4042"/>
    <property type="match status" value="1"/>
</dbReference>
<dbReference type="AlphaFoldDB" id="L1JMD7"/>
<evidence type="ECO:0000313" key="4">
    <source>
        <dbReference type="EnsemblProtists" id="EKX49761"/>
    </source>
</evidence>
<evidence type="ECO:0000313" key="3">
    <source>
        <dbReference type="EMBL" id="EKX49761.1"/>
    </source>
</evidence>
<name>L1JMD7_GUITC</name>
<dbReference type="PANTHER" id="PTHR13366">
    <property type="entry name" value="MALARIA ANTIGEN-RELATED"/>
    <property type="match status" value="1"/>
</dbReference>
<dbReference type="eggNOG" id="KOG4535">
    <property type="taxonomic scope" value="Eukaryota"/>
</dbReference>
<organism evidence="3">
    <name type="scientific">Guillardia theta (strain CCMP2712)</name>
    <name type="common">Cryptophyte</name>
    <dbReference type="NCBI Taxonomy" id="905079"/>
    <lineage>
        <taxon>Eukaryota</taxon>
        <taxon>Cryptophyceae</taxon>
        <taxon>Pyrenomonadales</taxon>
        <taxon>Geminigeraceae</taxon>
        <taxon>Guillardia</taxon>
    </lineage>
</organism>
<dbReference type="InterPro" id="IPR052107">
    <property type="entry name" value="HEAT6"/>
</dbReference>
<proteinExistence type="predicted"/>
<feature type="compositionally biased region" description="Basic and acidic residues" evidence="1">
    <location>
        <begin position="461"/>
        <end position="476"/>
    </location>
</feature>
<dbReference type="InterPro" id="IPR025283">
    <property type="entry name" value="DUF4042"/>
</dbReference>
<dbReference type="EnsemblProtists" id="EKX49761">
    <property type="protein sequence ID" value="EKX49761"/>
    <property type="gene ID" value="GUITHDRAFT_104726"/>
</dbReference>
<accession>L1JMD7</accession>
<dbReference type="HOGENOM" id="CLU_299070_0_0_1"/>
<reference evidence="5" key="2">
    <citation type="submission" date="2012-11" db="EMBL/GenBank/DDBJ databases">
        <authorList>
            <person name="Kuo A."/>
            <person name="Curtis B.A."/>
            <person name="Tanifuji G."/>
            <person name="Burki F."/>
            <person name="Gruber A."/>
            <person name="Irimia M."/>
            <person name="Maruyama S."/>
            <person name="Arias M.C."/>
            <person name="Ball S.G."/>
            <person name="Gile G.H."/>
            <person name="Hirakawa Y."/>
            <person name="Hopkins J.F."/>
            <person name="Rensing S.A."/>
            <person name="Schmutz J."/>
            <person name="Symeonidi A."/>
            <person name="Elias M."/>
            <person name="Eveleigh R.J."/>
            <person name="Herman E.K."/>
            <person name="Klute M.J."/>
            <person name="Nakayama T."/>
            <person name="Obornik M."/>
            <person name="Reyes-Prieto A."/>
            <person name="Armbrust E.V."/>
            <person name="Aves S.J."/>
            <person name="Beiko R.G."/>
            <person name="Coutinho P."/>
            <person name="Dacks J.B."/>
            <person name="Durnford D.G."/>
            <person name="Fast N.M."/>
            <person name="Green B.R."/>
            <person name="Grisdale C."/>
            <person name="Hempe F."/>
            <person name="Henrissat B."/>
            <person name="Hoppner M.P."/>
            <person name="Ishida K.-I."/>
            <person name="Kim E."/>
            <person name="Koreny L."/>
            <person name="Kroth P.G."/>
            <person name="Liu Y."/>
            <person name="Malik S.-B."/>
            <person name="Maier U.G."/>
            <person name="McRose D."/>
            <person name="Mock T."/>
            <person name="Neilson J.A."/>
            <person name="Onodera N.T."/>
            <person name="Poole A.M."/>
            <person name="Pritham E.J."/>
            <person name="Richards T.A."/>
            <person name="Rocap G."/>
            <person name="Roy S.W."/>
            <person name="Sarai C."/>
            <person name="Schaack S."/>
            <person name="Shirato S."/>
            <person name="Slamovits C.H."/>
            <person name="Spencer D.F."/>
            <person name="Suzuki S."/>
            <person name="Worden A.Z."/>
            <person name="Zauner S."/>
            <person name="Barry K."/>
            <person name="Bell C."/>
            <person name="Bharti A.K."/>
            <person name="Crow J.A."/>
            <person name="Grimwood J."/>
            <person name="Kramer R."/>
            <person name="Lindquist E."/>
            <person name="Lucas S."/>
            <person name="Salamov A."/>
            <person name="McFadden G.I."/>
            <person name="Lane C.E."/>
            <person name="Keeling P.J."/>
            <person name="Gray M.W."/>
            <person name="Grigoriev I.V."/>
            <person name="Archibald J.M."/>
        </authorList>
    </citation>
    <scope>NUCLEOTIDE SEQUENCE</scope>
    <source>
        <strain evidence="5">CCMP2712</strain>
    </source>
</reference>
<dbReference type="STRING" id="905079.L1JMD7"/>
<reference evidence="4" key="3">
    <citation type="submission" date="2015-06" db="UniProtKB">
        <authorList>
            <consortium name="EnsemblProtists"/>
        </authorList>
    </citation>
    <scope>IDENTIFICATION</scope>
</reference>
<dbReference type="Proteomes" id="UP000011087">
    <property type="component" value="Unassembled WGS sequence"/>
</dbReference>
<dbReference type="KEGG" id="gtt:GUITHDRAFT_104726"/>
<dbReference type="PaxDb" id="55529-EKX49761"/>
<reference evidence="3 5" key="1">
    <citation type="journal article" date="2012" name="Nature">
        <title>Algal genomes reveal evolutionary mosaicism and the fate of nucleomorphs.</title>
        <authorList>
            <consortium name="DOE Joint Genome Institute"/>
            <person name="Curtis B.A."/>
            <person name="Tanifuji G."/>
            <person name="Burki F."/>
            <person name="Gruber A."/>
            <person name="Irimia M."/>
            <person name="Maruyama S."/>
            <person name="Arias M.C."/>
            <person name="Ball S.G."/>
            <person name="Gile G.H."/>
            <person name="Hirakawa Y."/>
            <person name="Hopkins J.F."/>
            <person name="Kuo A."/>
            <person name="Rensing S.A."/>
            <person name="Schmutz J."/>
            <person name="Symeonidi A."/>
            <person name="Elias M."/>
            <person name="Eveleigh R.J."/>
            <person name="Herman E.K."/>
            <person name="Klute M.J."/>
            <person name="Nakayama T."/>
            <person name="Obornik M."/>
            <person name="Reyes-Prieto A."/>
            <person name="Armbrust E.V."/>
            <person name="Aves S.J."/>
            <person name="Beiko R.G."/>
            <person name="Coutinho P."/>
            <person name="Dacks J.B."/>
            <person name="Durnford D.G."/>
            <person name="Fast N.M."/>
            <person name="Green B.R."/>
            <person name="Grisdale C.J."/>
            <person name="Hempel F."/>
            <person name="Henrissat B."/>
            <person name="Hoppner M.P."/>
            <person name="Ishida K."/>
            <person name="Kim E."/>
            <person name="Koreny L."/>
            <person name="Kroth P.G."/>
            <person name="Liu Y."/>
            <person name="Malik S.B."/>
            <person name="Maier U.G."/>
            <person name="McRose D."/>
            <person name="Mock T."/>
            <person name="Neilson J.A."/>
            <person name="Onodera N.T."/>
            <person name="Poole A.M."/>
            <person name="Pritham E.J."/>
            <person name="Richards T.A."/>
            <person name="Rocap G."/>
            <person name="Roy S.W."/>
            <person name="Sarai C."/>
            <person name="Schaack S."/>
            <person name="Shirato S."/>
            <person name="Slamovits C.H."/>
            <person name="Spencer D.F."/>
            <person name="Suzuki S."/>
            <person name="Worden A.Z."/>
            <person name="Zauner S."/>
            <person name="Barry K."/>
            <person name="Bell C."/>
            <person name="Bharti A.K."/>
            <person name="Crow J.A."/>
            <person name="Grimwood J."/>
            <person name="Kramer R."/>
            <person name="Lindquist E."/>
            <person name="Lucas S."/>
            <person name="Salamov A."/>
            <person name="McFadden G.I."/>
            <person name="Lane C.E."/>
            <person name="Keeling P.J."/>
            <person name="Gray M.W."/>
            <person name="Grigoriev I.V."/>
            <person name="Archibald J.M."/>
        </authorList>
    </citation>
    <scope>NUCLEOTIDE SEQUENCE</scope>
    <source>
        <strain evidence="3 5">CCMP2712</strain>
    </source>
</reference>
<dbReference type="Gene3D" id="1.25.10.10">
    <property type="entry name" value="Leucine-rich Repeat Variant"/>
    <property type="match status" value="1"/>
</dbReference>
<protein>
    <recommendedName>
        <fullName evidence="2">DUF4042 domain-containing protein</fullName>
    </recommendedName>
</protein>
<evidence type="ECO:0000313" key="5">
    <source>
        <dbReference type="Proteomes" id="UP000011087"/>
    </source>
</evidence>
<feature type="region of interest" description="Disordered" evidence="1">
    <location>
        <begin position="144"/>
        <end position="167"/>
    </location>
</feature>
<dbReference type="PANTHER" id="PTHR13366:SF0">
    <property type="entry name" value="HEAT REPEAT-CONTAINING PROTEIN 6"/>
    <property type="match status" value="1"/>
</dbReference>
<gene>
    <name evidence="3" type="ORF">GUITHDRAFT_104726</name>
</gene>
<dbReference type="InterPro" id="IPR011989">
    <property type="entry name" value="ARM-like"/>
</dbReference>
<dbReference type="SUPFAM" id="SSF48371">
    <property type="entry name" value="ARM repeat"/>
    <property type="match status" value="1"/>
</dbReference>
<dbReference type="InterPro" id="IPR016024">
    <property type="entry name" value="ARM-type_fold"/>
</dbReference>
<evidence type="ECO:0000256" key="1">
    <source>
        <dbReference type="SAM" id="MobiDB-lite"/>
    </source>
</evidence>
<feature type="region of interest" description="Disordered" evidence="1">
    <location>
        <begin position="461"/>
        <end position="491"/>
    </location>
</feature>
<dbReference type="RefSeq" id="XP_005836741.1">
    <property type="nucleotide sequence ID" value="XM_005836684.1"/>
</dbReference>
<dbReference type="EMBL" id="JH992981">
    <property type="protein sequence ID" value="EKX49761.1"/>
    <property type="molecule type" value="Genomic_DNA"/>
</dbReference>
<sequence length="1004" mass="111293">MSEEEAVPALTMVGETKFSEFDATEAREAKEWIDSGIEEVVKNPTSDFSQHFPRRKLFLIAVQNLLFHKRDLVDRDWYRKVLPPLLSLLREVSSASSATRIYLIEILKTLESVVYNQTEPNSGFFSVVINDVMLMLEKIASKRGDGPREAPGGCATGGKHDNNSEEEGCEVTHPQMFMMIAVNLELAMRVLEKVEASSSEGLSEEAAQLVASCLRTLQIMLLEVTTSSSSASKICTKLSAMSRSATNSMGGNTDDSTADQLARPMIVNACKTAGKVRLYSILAIQGLARMQPKIFHPLWPMLLPHAGSRQSSLLSAVALDPSPRTRMAAAVTIHALFQRSKVFMAAAEEHRATSFTSLSQSLAMTITSMHTGLCSAVMSETHLGAAQHIVKALTALITHAPYKRLKRGYLSLGARAMLSVLNCEDKERRQDVSLRTACMNCLATILENQISISELKESSADWESRGSTSKIKERSRQQQQQQQAQGRSDSSELKRIIDDLVDVIRGITGDANPVKIEAIRALAGVLRNDNDILTAEWRRLEDIVTCQLAAAPPPIRTHIAKLVEFFVGAGEDHEEEELEETLQSPQSTRNVKSKDDERIVVKSLPDDIWNKIIVDILSTMFKDTVAAVRASAMNAVAFLPVEHKGFLRCLQEVWLSARPGDANDSASRGAALKTLGILSQVTPFREDVNFLIKASDVLEKCSHDSTLAVRIKACFSLANICERAFIIQQLATSIRVYGARALGYVASCSNFYELVRGATSSEAASNLSSRIEAAICGMVKSTDYSVKVRWNACHAAKLILQSSIANHMSERTLIHALKAAALEGKNFKVRIQATRALRESAESRLYGDEQQRMELWRELVLSVEERLDLDDPSQYKYKDALKQEQRTCLVILTPLLLRGSAAEPSGALQESMCMKKERHDRSVSWEEGRVVFHTLHAVQGGSRQLVEACRQAAASVVGLLPKRSRVEEEEVEEHVEILCGLQKYLDEEERDKESESERRFLTLQ</sequence>
<dbReference type="OrthoDB" id="66533at2759"/>
<evidence type="ECO:0000259" key="2">
    <source>
        <dbReference type="Pfam" id="PF13251"/>
    </source>
</evidence>